<evidence type="ECO:0000256" key="1">
    <source>
        <dbReference type="ARBA" id="ARBA00006432"/>
    </source>
</evidence>
<name>A0ABN0IAS3_AFIFE</name>
<dbReference type="InterPro" id="IPR009081">
    <property type="entry name" value="PP-bd_ACP"/>
</dbReference>
<evidence type="ECO:0000256" key="2">
    <source>
        <dbReference type="ARBA" id="ARBA00022450"/>
    </source>
</evidence>
<keyword evidence="2" id="KW-0596">Phosphopantetheine</keyword>
<proteinExistence type="inferred from homology"/>
<evidence type="ECO:0000256" key="3">
    <source>
        <dbReference type="ARBA" id="ARBA00022553"/>
    </source>
</evidence>
<dbReference type="SUPFAM" id="SSF47336">
    <property type="entry name" value="ACP-like"/>
    <property type="match status" value="1"/>
</dbReference>
<evidence type="ECO:0000313" key="5">
    <source>
        <dbReference type="EMBL" id="EKS30007.1"/>
    </source>
</evidence>
<dbReference type="InterPro" id="IPR006162">
    <property type="entry name" value="Ppantetheine_attach_site"/>
</dbReference>
<protein>
    <recommendedName>
        <fullName evidence="4">Carrier domain-containing protein</fullName>
    </recommendedName>
</protein>
<dbReference type="SUPFAM" id="SSF56801">
    <property type="entry name" value="Acetyl-CoA synthetase-like"/>
    <property type="match status" value="1"/>
</dbReference>
<dbReference type="InterPro" id="IPR045851">
    <property type="entry name" value="AMP-bd_C_sf"/>
</dbReference>
<dbReference type="InterPro" id="IPR042099">
    <property type="entry name" value="ANL_N_sf"/>
</dbReference>
<dbReference type="InterPro" id="IPR000873">
    <property type="entry name" value="AMP-dep_synth/lig_dom"/>
</dbReference>
<dbReference type="InterPro" id="IPR036736">
    <property type="entry name" value="ACP-like_sf"/>
</dbReference>
<keyword evidence="6" id="KW-1185">Reference proteome</keyword>
<dbReference type="PROSITE" id="PS00012">
    <property type="entry name" value="PHOSPHOPANTETHEINE"/>
    <property type="match status" value="1"/>
</dbReference>
<accession>A0ABN0IAS3</accession>
<dbReference type="Pfam" id="PF00501">
    <property type="entry name" value="AMP-binding"/>
    <property type="match status" value="1"/>
</dbReference>
<reference evidence="5 6" key="1">
    <citation type="submission" date="2012-04" db="EMBL/GenBank/DDBJ databases">
        <title>The Genome Sequence of Afipia felis ATCC 53690.</title>
        <authorList>
            <consortium name="The Broad Institute Genome Sequencing Platform"/>
            <person name="Earl A."/>
            <person name="Ward D."/>
            <person name="Feldgarden M."/>
            <person name="Gevers D."/>
            <person name="Huys G."/>
            <person name="Walker B."/>
            <person name="Young S.K."/>
            <person name="Zeng Q."/>
            <person name="Gargeya S."/>
            <person name="Fitzgerald M."/>
            <person name="Haas B."/>
            <person name="Abouelleil A."/>
            <person name="Alvarado L."/>
            <person name="Arachchi H.M."/>
            <person name="Berlin A."/>
            <person name="Chapman S.B."/>
            <person name="Goldberg J."/>
            <person name="Griggs A."/>
            <person name="Gujja S."/>
            <person name="Hansen M."/>
            <person name="Howarth C."/>
            <person name="Imamovic A."/>
            <person name="Larimer J."/>
            <person name="McCowen C."/>
            <person name="Montmayeur A."/>
            <person name="Murphy C."/>
            <person name="Neiman D."/>
            <person name="Pearson M."/>
            <person name="Priest M."/>
            <person name="Roberts A."/>
            <person name="Saif S."/>
            <person name="Shea T."/>
            <person name="Sisk P."/>
            <person name="Sykes S."/>
            <person name="Wortman J."/>
            <person name="Nusbaum C."/>
            <person name="Birren B."/>
        </authorList>
    </citation>
    <scope>NUCLEOTIDE SEQUENCE [LARGE SCALE GENOMIC DNA]</scope>
    <source>
        <strain evidence="5 6">ATCC 53690</strain>
    </source>
</reference>
<gene>
    <name evidence="5" type="ORF">HMPREF9697_02535</name>
</gene>
<dbReference type="SMART" id="SM00823">
    <property type="entry name" value="PKS_PP"/>
    <property type="match status" value="1"/>
</dbReference>
<dbReference type="InterPro" id="IPR029058">
    <property type="entry name" value="AB_hydrolase_fold"/>
</dbReference>
<organism evidence="5 6">
    <name type="scientific">Afipia felis ATCC 53690</name>
    <dbReference type="NCBI Taxonomy" id="883080"/>
    <lineage>
        <taxon>Bacteria</taxon>
        <taxon>Pseudomonadati</taxon>
        <taxon>Pseudomonadota</taxon>
        <taxon>Alphaproteobacteria</taxon>
        <taxon>Hyphomicrobiales</taxon>
        <taxon>Nitrobacteraceae</taxon>
        <taxon>Afipia</taxon>
    </lineage>
</organism>
<comment type="caution">
    <text evidence="5">The sequence shown here is derived from an EMBL/GenBank/DDBJ whole genome shotgun (WGS) entry which is preliminary data.</text>
</comment>
<dbReference type="PANTHER" id="PTHR22754">
    <property type="entry name" value="DISCO-INTERACTING PROTEIN 2 DIP2 -RELATED"/>
    <property type="match status" value="1"/>
</dbReference>
<evidence type="ECO:0000313" key="6">
    <source>
        <dbReference type="Proteomes" id="UP000001342"/>
    </source>
</evidence>
<dbReference type="InterPro" id="IPR020806">
    <property type="entry name" value="PKS_PP-bd"/>
</dbReference>
<evidence type="ECO:0000259" key="4">
    <source>
        <dbReference type="PROSITE" id="PS50075"/>
    </source>
</evidence>
<dbReference type="InterPro" id="IPR013783">
    <property type="entry name" value="Ig-like_fold"/>
</dbReference>
<dbReference type="EMBL" id="AGWZ01000001">
    <property type="protein sequence ID" value="EKS30007.1"/>
    <property type="molecule type" value="Genomic_DNA"/>
</dbReference>
<dbReference type="Gene3D" id="3.40.50.1820">
    <property type="entry name" value="alpha/beta hydrolase"/>
    <property type="match status" value="1"/>
</dbReference>
<comment type="similarity">
    <text evidence="1">Belongs to the ATP-dependent AMP-binding enzyme family.</text>
</comment>
<dbReference type="Pfam" id="PF00550">
    <property type="entry name" value="PP-binding"/>
    <property type="match status" value="1"/>
</dbReference>
<dbReference type="PROSITE" id="PS50075">
    <property type="entry name" value="CARRIER"/>
    <property type="match status" value="1"/>
</dbReference>
<feature type="domain" description="Carrier" evidence="4">
    <location>
        <begin position="560"/>
        <end position="636"/>
    </location>
</feature>
<dbReference type="RefSeq" id="WP_002717602.1">
    <property type="nucleotide sequence ID" value="NZ_KB375270.1"/>
</dbReference>
<dbReference type="InterPro" id="IPR001031">
    <property type="entry name" value="Thioesterase"/>
</dbReference>
<dbReference type="Pfam" id="PF00975">
    <property type="entry name" value="Thioesterase"/>
    <property type="match status" value="1"/>
</dbReference>
<dbReference type="Proteomes" id="UP000001342">
    <property type="component" value="Unassembled WGS sequence"/>
</dbReference>
<dbReference type="SUPFAM" id="SSF53474">
    <property type="entry name" value="alpha/beta-Hydrolases"/>
    <property type="match status" value="1"/>
</dbReference>
<dbReference type="Gene3D" id="3.40.50.12780">
    <property type="entry name" value="N-terminal domain of ligase-like"/>
    <property type="match status" value="1"/>
</dbReference>
<dbReference type="Gene3D" id="3.30.300.30">
    <property type="match status" value="1"/>
</dbReference>
<keyword evidence="3" id="KW-0597">Phosphoprotein</keyword>
<dbReference type="Gene3D" id="1.10.1200.10">
    <property type="entry name" value="ACP-like"/>
    <property type="match status" value="1"/>
</dbReference>
<dbReference type="PANTHER" id="PTHR22754:SF32">
    <property type="entry name" value="DISCO-INTERACTING PROTEIN 2"/>
    <property type="match status" value="1"/>
</dbReference>
<dbReference type="Gene3D" id="2.60.40.10">
    <property type="entry name" value="Immunoglobulins"/>
    <property type="match status" value="1"/>
</dbReference>
<sequence length="1042" mass="113343">MTLAISRGETASAAPYSGIVRAILDSVDRFPEGQFVHAKRNGLFSTASYRQTLQNARCLARALQRHGLKAGDGLVINLRNSENFIPALWAALLVGLVAVPLVQNARKQLGTPRRREIFSFLGSVLHDGYVITDDPDLKGALAAAPGLKALSFDELNEEKQPAEIVESHEGHDGVRLAVLTSGTTAQQKLVGLSESAVLARWWAKVPDARDAAAFLSWSPFDHIMGLGLAAPNLGRKIHLDAEWFAANPLSWLDVIEQTGATHATMTNFGMSLIVEALKNEPMRRWDLSRVRKIGIGAEQISRPLCQSFLSLLTSFGLCKESIILGYGLTECGPVAGGGAVFSSDGAGEGPVVLDRPTAGHAVRIVGDDGTVLAEDVIGLIEVQGPTMTCGYVGDEEGTARLLTADGWLRTGDLGLLRNGFLTVAGREKDQIVINAKKFSCLEIEKNIISQSRYRQVYAAPLRDDLTRRSPAVGKPLAIFVVDESGQSHDLADTAAEIRSIVTSAYQFAPSVVGLINSEDVPRTSLGKVQRFSLAALVDDPCFGGKLHSLAEPPVDVVPDTKLTGIERTITEIWSRLLKCGPAIDRHSDFFALGGDSILALQMCFAIEERFGLHLPLEDLAERSTLSDFVNFVSARIEQAPEHRTADPSSQSVSTLPDRIVERMSGLLAHWPGQETSKGSFLRRMGRIQEGTPVFWCLQTEEEALQFGQVVGAHRPAFAMRSGYLFLDYGAPIAKAFVARYVEEIKQAHPAGPYVIGGNCQGAIVAIEVARALLAEGRQVQLLAVADTLIADLFEGHPFAAPVALLLPNRSKFNPYRKFMFPDAGLKKLFPSGHRTSVLSAGYAAIMLGKAGEHLAENLEEAIAWSAHQSSQDMSGRICGGYPESIYAGAIAGPYSKLVVRPGQLFRVDVTVYNHSPLDWRPFDESGIALGNHWLSRNGEVIIWSDGRAPLTETIVPGARGRMLIDIVAPHKPGLYLLEFDLVEEGIRWFSEKYMTPLHVSVVVEDSLAAFSSELWKTGGWRRWLRASRRSLAAKLRSTQGRH</sequence>